<gene>
    <name evidence="2" type="ORF">RRG08_066865</name>
</gene>
<sequence length="23" mass="2705">MKRKRKRSLSNKAPPRGHYPPSL</sequence>
<evidence type="ECO:0000313" key="3">
    <source>
        <dbReference type="Proteomes" id="UP001283361"/>
    </source>
</evidence>
<dbReference type="EMBL" id="JAWDGP010006334">
    <property type="protein sequence ID" value="KAK3742901.1"/>
    <property type="molecule type" value="Genomic_DNA"/>
</dbReference>
<name>A0AAE0YE90_9GAST</name>
<keyword evidence="3" id="KW-1185">Reference proteome</keyword>
<evidence type="ECO:0000313" key="2">
    <source>
        <dbReference type="EMBL" id="KAK3742901.1"/>
    </source>
</evidence>
<dbReference type="AlphaFoldDB" id="A0AAE0YE90"/>
<comment type="caution">
    <text evidence="2">The sequence shown here is derived from an EMBL/GenBank/DDBJ whole genome shotgun (WGS) entry which is preliminary data.</text>
</comment>
<dbReference type="Proteomes" id="UP001283361">
    <property type="component" value="Unassembled WGS sequence"/>
</dbReference>
<proteinExistence type="predicted"/>
<organism evidence="2 3">
    <name type="scientific">Elysia crispata</name>
    <name type="common">lettuce slug</name>
    <dbReference type="NCBI Taxonomy" id="231223"/>
    <lineage>
        <taxon>Eukaryota</taxon>
        <taxon>Metazoa</taxon>
        <taxon>Spiralia</taxon>
        <taxon>Lophotrochozoa</taxon>
        <taxon>Mollusca</taxon>
        <taxon>Gastropoda</taxon>
        <taxon>Heterobranchia</taxon>
        <taxon>Euthyneura</taxon>
        <taxon>Panpulmonata</taxon>
        <taxon>Sacoglossa</taxon>
        <taxon>Placobranchoidea</taxon>
        <taxon>Plakobranchidae</taxon>
        <taxon>Elysia</taxon>
    </lineage>
</organism>
<feature type="region of interest" description="Disordered" evidence="1">
    <location>
        <begin position="1"/>
        <end position="23"/>
    </location>
</feature>
<reference evidence="2" key="1">
    <citation type="journal article" date="2023" name="G3 (Bethesda)">
        <title>A reference genome for the long-term kleptoplast-retaining sea slug Elysia crispata morphotype clarki.</title>
        <authorList>
            <person name="Eastman K.E."/>
            <person name="Pendleton A.L."/>
            <person name="Shaikh M.A."/>
            <person name="Suttiyut T."/>
            <person name="Ogas R."/>
            <person name="Tomko P."/>
            <person name="Gavelis G."/>
            <person name="Widhalm J.R."/>
            <person name="Wisecaver J.H."/>
        </authorList>
    </citation>
    <scope>NUCLEOTIDE SEQUENCE</scope>
    <source>
        <strain evidence="2">ECLA1</strain>
    </source>
</reference>
<accession>A0AAE0YE90</accession>
<protein>
    <submittedName>
        <fullName evidence="2">Uncharacterized protein</fullName>
    </submittedName>
</protein>
<evidence type="ECO:0000256" key="1">
    <source>
        <dbReference type="SAM" id="MobiDB-lite"/>
    </source>
</evidence>